<keyword evidence="2" id="KW-1185">Reference proteome</keyword>
<dbReference type="STRING" id="523849.OCC_13056"/>
<reference evidence="1 2" key="1">
    <citation type="journal article" date="2012" name="J. Bacteriol.">
        <title>Genome sequence of the model hyperthermophilic archaeon Thermococcus litoralis NS-C.</title>
        <authorList>
            <person name="Gardner A.F."/>
            <person name="Kumar S."/>
            <person name="Perler F.B."/>
        </authorList>
    </citation>
    <scope>NUCLEOTIDE SEQUENCE [LARGE SCALE GENOMIC DNA]</scope>
    <source>
        <strain evidence="2">ATCC 51850 / DSM 5473 / JCM 8560 / NS-C</strain>
    </source>
</reference>
<evidence type="ECO:0000313" key="2">
    <source>
        <dbReference type="Proteomes" id="UP000015502"/>
    </source>
</evidence>
<protein>
    <submittedName>
        <fullName evidence="1">Uncharacterized protein</fullName>
    </submittedName>
</protein>
<dbReference type="OrthoDB" id="101448at2157"/>
<dbReference type="KEGG" id="tlt:OCC_13056"/>
<dbReference type="EMBL" id="CP006670">
    <property type="protein sequence ID" value="EHR77404.1"/>
    <property type="molecule type" value="Genomic_DNA"/>
</dbReference>
<dbReference type="HOGENOM" id="CLU_2730605_0_0_2"/>
<dbReference type="RefSeq" id="WP_004070231.1">
    <property type="nucleotide sequence ID" value="NC_022084.1"/>
</dbReference>
<gene>
    <name evidence="1" type="ORF">OCC_13056</name>
</gene>
<organism evidence="1 2">
    <name type="scientific">Thermococcus litoralis (strain ATCC 51850 / DSM 5473 / JCM 8560 / NS-C)</name>
    <dbReference type="NCBI Taxonomy" id="523849"/>
    <lineage>
        <taxon>Archaea</taxon>
        <taxon>Methanobacteriati</taxon>
        <taxon>Methanobacteriota</taxon>
        <taxon>Thermococci</taxon>
        <taxon>Thermococcales</taxon>
        <taxon>Thermococcaceae</taxon>
        <taxon>Thermococcus</taxon>
    </lineage>
</organism>
<dbReference type="GeneID" id="16549794"/>
<sequence>MWKKTLAFLFGFLILGVTFSGASATASFVNGTVNGTVTVPSELTLEKKPGNEVQPQFWGIIGLILLDAAAS</sequence>
<dbReference type="AlphaFoldDB" id="H3ZRJ8"/>
<dbReference type="PaxDb" id="523849-OCC_13056"/>
<accession>H3ZRJ8</accession>
<evidence type="ECO:0000313" key="1">
    <source>
        <dbReference type="EMBL" id="EHR77404.1"/>
    </source>
</evidence>
<dbReference type="Proteomes" id="UP000015502">
    <property type="component" value="Chromosome"/>
</dbReference>
<name>H3ZRJ8_THELN</name>
<proteinExistence type="predicted"/>